<evidence type="ECO:0000313" key="2">
    <source>
        <dbReference type="EMBL" id="KAG2541988.1"/>
    </source>
</evidence>
<dbReference type="PANTHER" id="PTHR33116">
    <property type="entry name" value="REVERSE TRANSCRIPTASE ZINC-BINDING DOMAIN-CONTAINING PROTEIN-RELATED-RELATED"/>
    <property type="match status" value="1"/>
</dbReference>
<dbReference type="Pfam" id="PF13966">
    <property type="entry name" value="zf-RVT"/>
    <property type="match status" value="1"/>
</dbReference>
<gene>
    <name evidence="2" type="ORF">PVAP13_9NG670114</name>
</gene>
<feature type="domain" description="Reverse transcriptase zinc-binding" evidence="1">
    <location>
        <begin position="146"/>
        <end position="222"/>
    </location>
</feature>
<proteinExistence type="predicted"/>
<dbReference type="PANTHER" id="PTHR33116:SF78">
    <property type="entry name" value="OS12G0587133 PROTEIN"/>
    <property type="match status" value="1"/>
</dbReference>
<protein>
    <recommendedName>
        <fullName evidence="1">Reverse transcriptase zinc-binding domain-containing protein</fullName>
    </recommendedName>
</protein>
<keyword evidence="3" id="KW-1185">Reference proteome</keyword>
<evidence type="ECO:0000313" key="3">
    <source>
        <dbReference type="Proteomes" id="UP000823388"/>
    </source>
</evidence>
<evidence type="ECO:0000259" key="1">
    <source>
        <dbReference type="Pfam" id="PF13966"/>
    </source>
</evidence>
<reference evidence="2" key="1">
    <citation type="submission" date="2020-05" db="EMBL/GenBank/DDBJ databases">
        <title>WGS assembly of Panicum virgatum.</title>
        <authorList>
            <person name="Lovell J.T."/>
            <person name="Jenkins J."/>
            <person name="Shu S."/>
            <person name="Juenger T.E."/>
            <person name="Schmutz J."/>
        </authorList>
    </citation>
    <scope>NUCLEOTIDE SEQUENCE</scope>
    <source>
        <strain evidence="2">AP13</strain>
    </source>
</reference>
<accession>A0A8T0MZ59</accession>
<name>A0A8T0MZ59_PANVG</name>
<dbReference type="InterPro" id="IPR026960">
    <property type="entry name" value="RVT-Znf"/>
</dbReference>
<comment type="caution">
    <text evidence="2">The sequence shown here is derived from an EMBL/GenBank/DDBJ whole genome shotgun (WGS) entry which is preliminary data.</text>
</comment>
<organism evidence="2 3">
    <name type="scientific">Panicum virgatum</name>
    <name type="common">Blackwell switchgrass</name>
    <dbReference type="NCBI Taxonomy" id="38727"/>
    <lineage>
        <taxon>Eukaryota</taxon>
        <taxon>Viridiplantae</taxon>
        <taxon>Streptophyta</taxon>
        <taxon>Embryophyta</taxon>
        <taxon>Tracheophyta</taxon>
        <taxon>Spermatophyta</taxon>
        <taxon>Magnoliopsida</taxon>
        <taxon>Liliopsida</taxon>
        <taxon>Poales</taxon>
        <taxon>Poaceae</taxon>
        <taxon>PACMAD clade</taxon>
        <taxon>Panicoideae</taxon>
        <taxon>Panicodae</taxon>
        <taxon>Paniceae</taxon>
        <taxon>Panicinae</taxon>
        <taxon>Panicum</taxon>
        <taxon>Panicum sect. Hiantes</taxon>
    </lineage>
</organism>
<dbReference type="AlphaFoldDB" id="A0A8T0MZ59"/>
<dbReference type="Proteomes" id="UP000823388">
    <property type="component" value="Chromosome 9N"/>
</dbReference>
<dbReference type="EMBL" id="CM029054">
    <property type="protein sequence ID" value="KAG2541988.1"/>
    <property type="molecule type" value="Genomic_DNA"/>
</dbReference>
<sequence>MAASIYAVMADKLPPWVRTEIDAICRKFLWVGQEQSIRGKCTVAWPVVTTPAVFGGLGVINLKLSSWAMQTRWLWLQRTDESRAWASITISVGDGMRTKFWTDRWQCQTELGPGTSPAVPAIASYLLIWDRLENTYLQPDVPDRCIWRWTDHGSSTFAGADLVWKTWAPLKVKLFLWLAFKERLWTADRRRRHGLAAPATCHLCNLQQETVHHLFVSCPFTVQELFAPVAWHIWKERNARLFRGDSLDHQQLLRKIKTDADMWVAAGAKSLGSLLGE</sequence>